<gene>
    <name evidence="2" type="ORF">EOI86_16810</name>
</gene>
<reference evidence="3" key="1">
    <citation type="submission" date="2019-01" db="EMBL/GenBank/DDBJ databases">
        <title>Gri0909 isolated from a small marine red alga.</title>
        <authorList>
            <person name="Kim J."/>
            <person name="Jeong S.E."/>
            <person name="Jeon C.O."/>
        </authorList>
    </citation>
    <scope>NUCLEOTIDE SEQUENCE [LARGE SCALE GENOMIC DNA]</scope>
    <source>
        <strain evidence="3">Gri0909</strain>
    </source>
</reference>
<evidence type="ECO:0000259" key="1">
    <source>
        <dbReference type="Pfam" id="PF13439"/>
    </source>
</evidence>
<keyword evidence="3" id="KW-1185">Reference proteome</keyword>
<dbReference type="PANTHER" id="PTHR45947">
    <property type="entry name" value="SULFOQUINOVOSYL TRANSFERASE SQD2"/>
    <property type="match status" value="1"/>
</dbReference>
<evidence type="ECO:0000313" key="3">
    <source>
        <dbReference type="Proteomes" id="UP000287447"/>
    </source>
</evidence>
<dbReference type="Proteomes" id="UP000287447">
    <property type="component" value="Unassembled WGS sequence"/>
</dbReference>
<dbReference type="InterPro" id="IPR028098">
    <property type="entry name" value="Glyco_trans_4-like_N"/>
</dbReference>
<dbReference type="GO" id="GO:0016757">
    <property type="term" value="F:glycosyltransferase activity"/>
    <property type="evidence" value="ECO:0007669"/>
    <property type="project" value="TreeGrafter"/>
</dbReference>
<protein>
    <submittedName>
        <fullName evidence="2">Glycosyltransferase family 1 protein</fullName>
    </submittedName>
</protein>
<evidence type="ECO:0000313" key="2">
    <source>
        <dbReference type="EMBL" id="RVU36825.1"/>
    </source>
</evidence>
<dbReference type="Gene3D" id="3.40.50.2000">
    <property type="entry name" value="Glycogen Phosphorylase B"/>
    <property type="match status" value="2"/>
</dbReference>
<keyword evidence="2" id="KW-0808">Transferase</keyword>
<dbReference type="RefSeq" id="WP_127766301.1">
    <property type="nucleotide sequence ID" value="NZ_SADE01000002.1"/>
</dbReference>
<dbReference type="PANTHER" id="PTHR45947:SF3">
    <property type="entry name" value="SULFOQUINOVOSYL TRANSFERASE SQD2"/>
    <property type="match status" value="1"/>
</dbReference>
<organism evidence="2 3">
    <name type="scientific">Hwanghaeella grinnelliae</name>
    <dbReference type="NCBI Taxonomy" id="2500179"/>
    <lineage>
        <taxon>Bacteria</taxon>
        <taxon>Pseudomonadati</taxon>
        <taxon>Pseudomonadota</taxon>
        <taxon>Alphaproteobacteria</taxon>
        <taxon>Rhodospirillales</taxon>
        <taxon>Rhodospirillaceae</taxon>
        <taxon>Hwanghaeella</taxon>
    </lineage>
</organism>
<dbReference type="Pfam" id="PF13439">
    <property type="entry name" value="Glyco_transf_4"/>
    <property type="match status" value="1"/>
</dbReference>
<dbReference type="AlphaFoldDB" id="A0A3S2VN32"/>
<dbReference type="OrthoDB" id="9802525at2"/>
<comment type="caution">
    <text evidence="2">The sequence shown here is derived from an EMBL/GenBank/DDBJ whole genome shotgun (WGS) entry which is preliminary data.</text>
</comment>
<dbReference type="InterPro" id="IPR050194">
    <property type="entry name" value="Glycosyltransferase_grp1"/>
</dbReference>
<dbReference type="SUPFAM" id="SSF53756">
    <property type="entry name" value="UDP-Glycosyltransferase/glycogen phosphorylase"/>
    <property type="match status" value="1"/>
</dbReference>
<dbReference type="EMBL" id="SADE01000002">
    <property type="protein sequence ID" value="RVU36825.1"/>
    <property type="molecule type" value="Genomic_DNA"/>
</dbReference>
<accession>A0A3S2VN32</accession>
<name>A0A3S2VN32_9PROT</name>
<proteinExistence type="predicted"/>
<sequence length="351" mass="39154">MRILIVSDAWTPQINGVVRTYQRTTRELTELGHVAEVIGPDRFNTIPCPTYPEIKLAIDAWYRLGGMIRDFDPDAIHIATEGPLGSAARRFCLKNDIPFSSSFHTRFPEYVEARCGFPARYTYAWMRRFHAPSQAVMVPTESMRQALIDHGFTNTRIWGRGVDTHIFKPEGDQTNRDFLGLPRPIYTYVGRVAVEKNIGQFLDLDLQGTKLVVGDGPQLSALRAKHPDVVFVGSKEGEDLVRHYQASDVFVFPSRTDTFGLVLIEALACGVPVAALPVTGPIDVVANGRVGYLDADLTRAAQSALALSREACRDYALGFSWERAVGQFLEGLFPFHPVEKFPLEPMEKLSP</sequence>
<feature type="domain" description="Glycosyltransferase subfamily 4-like N-terminal" evidence="1">
    <location>
        <begin position="14"/>
        <end position="164"/>
    </location>
</feature>
<dbReference type="CDD" id="cd03814">
    <property type="entry name" value="GT4-like"/>
    <property type="match status" value="1"/>
</dbReference>
<dbReference type="Pfam" id="PF13692">
    <property type="entry name" value="Glyco_trans_1_4"/>
    <property type="match status" value="1"/>
</dbReference>